<dbReference type="InterPro" id="IPR047149">
    <property type="entry name" value="KIF11-like"/>
</dbReference>
<evidence type="ECO:0000256" key="2">
    <source>
        <dbReference type="ARBA" id="ARBA00022490"/>
    </source>
</evidence>
<dbReference type="GO" id="GO:0007018">
    <property type="term" value="P:microtubule-based movement"/>
    <property type="evidence" value="ECO:0007669"/>
    <property type="project" value="InterPro"/>
</dbReference>
<feature type="binding site" evidence="9">
    <location>
        <begin position="128"/>
        <end position="135"/>
    </location>
    <ligand>
        <name>ATP</name>
        <dbReference type="ChEBI" id="CHEBI:30616"/>
    </ligand>
</feature>
<feature type="domain" description="Kinesin motor" evidence="10">
    <location>
        <begin position="38"/>
        <end position="215"/>
    </location>
</feature>
<evidence type="ECO:0000256" key="3">
    <source>
        <dbReference type="ARBA" id="ARBA00022553"/>
    </source>
</evidence>
<evidence type="ECO:0000256" key="4">
    <source>
        <dbReference type="ARBA" id="ARBA00022741"/>
    </source>
</evidence>
<name>A0A8C4UKK0_FALTI</name>
<dbReference type="InterPro" id="IPR001752">
    <property type="entry name" value="Kinesin_motor_dom"/>
</dbReference>
<dbReference type="InterPro" id="IPR036961">
    <property type="entry name" value="Kinesin_motor_dom_sf"/>
</dbReference>
<evidence type="ECO:0000313" key="11">
    <source>
        <dbReference type="Ensembl" id="ENSFTIP00000012986.1"/>
    </source>
</evidence>
<evidence type="ECO:0000256" key="6">
    <source>
        <dbReference type="ARBA" id="ARBA00023054"/>
    </source>
</evidence>
<organism evidence="11 12">
    <name type="scientific">Falco tinnunculus</name>
    <name type="common">Common kestrel</name>
    <dbReference type="NCBI Taxonomy" id="100819"/>
    <lineage>
        <taxon>Eukaryota</taxon>
        <taxon>Metazoa</taxon>
        <taxon>Chordata</taxon>
        <taxon>Craniata</taxon>
        <taxon>Vertebrata</taxon>
        <taxon>Euteleostomi</taxon>
        <taxon>Archelosauria</taxon>
        <taxon>Archosauria</taxon>
        <taxon>Dinosauria</taxon>
        <taxon>Saurischia</taxon>
        <taxon>Theropoda</taxon>
        <taxon>Coelurosauria</taxon>
        <taxon>Aves</taxon>
        <taxon>Neognathae</taxon>
        <taxon>Neoaves</taxon>
        <taxon>Telluraves</taxon>
        <taxon>Australaves</taxon>
        <taxon>Falconiformes</taxon>
        <taxon>Falconidae</taxon>
        <taxon>Falco</taxon>
    </lineage>
</organism>
<comment type="subcellular location">
    <subcellularLocation>
        <location evidence="1">Cytoplasm</location>
        <location evidence="1">Cytoskeleton</location>
        <location evidence="1">Spindle</location>
    </subcellularLocation>
</comment>
<dbReference type="GO" id="GO:0090307">
    <property type="term" value="P:mitotic spindle assembly"/>
    <property type="evidence" value="ECO:0007669"/>
    <property type="project" value="TreeGrafter"/>
</dbReference>
<evidence type="ECO:0000259" key="10">
    <source>
        <dbReference type="PROSITE" id="PS50067"/>
    </source>
</evidence>
<evidence type="ECO:0000256" key="9">
    <source>
        <dbReference type="PROSITE-ProRule" id="PRU00283"/>
    </source>
</evidence>
<dbReference type="PROSITE" id="PS50067">
    <property type="entry name" value="KINESIN_MOTOR_2"/>
    <property type="match status" value="1"/>
</dbReference>
<dbReference type="Gene3D" id="3.40.850.10">
    <property type="entry name" value="Kinesin motor domain"/>
    <property type="match status" value="1"/>
</dbReference>
<protein>
    <recommendedName>
        <fullName evidence="10">Kinesin motor domain-containing protein</fullName>
    </recommendedName>
</protein>
<keyword evidence="8" id="KW-0206">Cytoskeleton</keyword>
<reference evidence="11" key="1">
    <citation type="submission" date="2025-08" db="UniProtKB">
        <authorList>
            <consortium name="Ensembl"/>
        </authorList>
    </citation>
    <scope>IDENTIFICATION</scope>
</reference>
<comment type="similarity">
    <text evidence="9">Belongs to the TRAFAC class myosin-kinesin ATPase superfamily. Kinesin family.</text>
</comment>
<dbReference type="SUPFAM" id="SSF52540">
    <property type="entry name" value="P-loop containing nucleoside triphosphate hydrolases"/>
    <property type="match status" value="1"/>
</dbReference>
<keyword evidence="6" id="KW-0175">Coiled coil</keyword>
<dbReference type="InterPro" id="IPR027417">
    <property type="entry name" value="P-loop_NTPase"/>
</dbReference>
<dbReference type="Proteomes" id="UP000694562">
    <property type="component" value="Unplaced"/>
</dbReference>
<dbReference type="GO" id="GO:0072686">
    <property type="term" value="C:mitotic spindle"/>
    <property type="evidence" value="ECO:0007669"/>
    <property type="project" value="TreeGrafter"/>
</dbReference>
<evidence type="ECO:0000313" key="12">
    <source>
        <dbReference type="Proteomes" id="UP000694562"/>
    </source>
</evidence>
<keyword evidence="7 9" id="KW-0505">Motor protein</keyword>
<dbReference type="SMART" id="SM00129">
    <property type="entry name" value="KISc"/>
    <property type="match status" value="1"/>
</dbReference>
<dbReference type="AlphaFoldDB" id="A0A8C4UKK0"/>
<keyword evidence="3" id="KW-0597">Phosphoprotein</keyword>
<dbReference type="PANTHER" id="PTHR47970">
    <property type="entry name" value="KINESIN-LIKE PROTEIN KIF11"/>
    <property type="match status" value="1"/>
</dbReference>
<dbReference type="PANTHER" id="PTHR47970:SF29">
    <property type="entry name" value="KINESIN FAMILY MEMBER 20B"/>
    <property type="match status" value="1"/>
</dbReference>
<keyword evidence="12" id="KW-1185">Reference proteome</keyword>
<dbReference type="GO" id="GO:0005634">
    <property type="term" value="C:nucleus"/>
    <property type="evidence" value="ECO:0007669"/>
    <property type="project" value="TreeGrafter"/>
</dbReference>
<evidence type="ECO:0000256" key="5">
    <source>
        <dbReference type="ARBA" id="ARBA00022840"/>
    </source>
</evidence>
<dbReference type="Pfam" id="PF00225">
    <property type="entry name" value="Kinesin"/>
    <property type="match status" value="1"/>
</dbReference>
<keyword evidence="5 9" id="KW-0067">ATP-binding</keyword>
<dbReference type="Ensembl" id="ENSFTIT00000013548.1">
    <property type="protein sequence ID" value="ENSFTIP00000012986.1"/>
    <property type="gene ID" value="ENSFTIG00000008632.1"/>
</dbReference>
<keyword evidence="2" id="KW-0963">Cytoplasm</keyword>
<proteinExistence type="inferred from homology"/>
<evidence type="ECO:0000256" key="7">
    <source>
        <dbReference type="ARBA" id="ARBA00023175"/>
    </source>
</evidence>
<evidence type="ECO:0000256" key="1">
    <source>
        <dbReference type="ARBA" id="ARBA00004186"/>
    </source>
</evidence>
<reference evidence="11" key="2">
    <citation type="submission" date="2025-09" db="UniProtKB">
        <authorList>
            <consortium name="Ensembl"/>
        </authorList>
    </citation>
    <scope>IDENTIFICATION</scope>
</reference>
<sequence length="215" mass="23756">MYSARNSPTPASLPVGLAGGDDENDMLPAGFQLCRSDYLEASLYSRAFMRPAEGCVAIEDAQTVILNVPQESSATKNSEKGIGHPVHRFTFSQVFGPETTQSEFFEGSMKEMVRAYVNGVSGLVFTYGVTNAGKTFTIQGTSKDSGILPRSLDVIFNHIRGRHYLKMDFKPYLSNDVKKLEDAQVKQEEAIKTAILASLKEVTLKEYLSMNQIHM</sequence>
<dbReference type="GO" id="GO:0005876">
    <property type="term" value="C:spindle microtubule"/>
    <property type="evidence" value="ECO:0007669"/>
    <property type="project" value="TreeGrafter"/>
</dbReference>
<dbReference type="GO" id="GO:0005524">
    <property type="term" value="F:ATP binding"/>
    <property type="evidence" value="ECO:0007669"/>
    <property type="project" value="UniProtKB-UniRule"/>
</dbReference>
<accession>A0A8C4UKK0</accession>
<dbReference type="GO" id="GO:0008574">
    <property type="term" value="F:plus-end-directed microtubule motor activity"/>
    <property type="evidence" value="ECO:0007669"/>
    <property type="project" value="TreeGrafter"/>
</dbReference>
<dbReference type="GO" id="GO:0008017">
    <property type="term" value="F:microtubule binding"/>
    <property type="evidence" value="ECO:0007669"/>
    <property type="project" value="InterPro"/>
</dbReference>
<keyword evidence="4 9" id="KW-0547">Nucleotide-binding</keyword>
<dbReference type="GO" id="GO:0051231">
    <property type="term" value="P:spindle elongation"/>
    <property type="evidence" value="ECO:0007669"/>
    <property type="project" value="TreeGrafter"/>
</dbReference>
<evidence type="ECO:0000256" key="8">
    <source>
        <dbReference type="ARBA" id="ARBA00023212"/>
    </source>
</evidence>